<evidence type="ECO:0000313" key="2">
    <source>
        <dbReference type="Proteomes" id="UP001054945"/>
    </source>
</evidence>
<gene>
    <name evidence="1" type="ORF">CEXT_276151</name>
</gene>
<feature type="non-terminal residue" evidence="1">
    <location>
        <position position="1"/>
    </location>
</feature>
<comment type="caution">
    <text evidence="1">The sequence shown here is derived from an EMBL/GenBank/DDBJ whole genome shotgun (WGS) entry which is preliminary data.</text>
</comment>
<keyword evidence="2" id="KW-1185">Reference proteome</keyword>
<name>A0AAV4Y2P0_CAEEX</name>
<evidence type="ECO:0000313" key="1">
    <source>
        <dbReference type="EMBL" id="GIZ00429.1"/>
    </source>
</evidence>
<protein>
    <submittedName>
        <fullName evidence="1">Uncharacterized protein</fullName>
    </submittedName>
</protein>
<accession>A0AAV4Y2P0</accession>
<proteinExistence type="predicted"/>
<dbReference type="EMBL" id="BPLR01018541">
    <property type="protein sequence ID" value="GIZ00429.1"/>
    <property type="molecule type" value="Genomic_DNA"/>
</dbReference>
<dbReference type="AlphaFoldDB" id="A0AAV4Y2P0"/>
<reference evidence="1 2" key="1">
    <citation type="submission" date="2021-06" db="EMBL/GenBank/DDBJ databases">
        <title>Caerostris extrusa draft genome.</title>
        <authorList>
            <person name="Kono N."/>
            <person name="Arakawa K."/>
        </authorList>
    </citation>
    <scope>NUCLEOTIDE SEQUENCE [LARGE SCALE GENOMIC DNA]</scope>
</reference>
<organism evidence="1 2">
    <name type="scientific">Caerostris extrusa</name>
    <name type="common">Bark spider</name>
    <name type="synonym">Caerostris bankana</name>
    <dbReference type="NCBI Taxonomy" id="172846"/>
    <lineage>
        <taxon>Eukaryota</taxon>
        <taxon>Metazoa</taxon>
        <taxon>Ecdysozoa</taxon>
        <taxon>Arthropoda</taxon>
        <taxon>Chelicerata</taxon>
        <taxon>Arachnida</taxon>
        <taxon>Araneae</taxon>
        <taxon>Araneomorphae</taxon>
        <taxon>Entelegynae</taxon>
        <taxon>Araneoidea</taxon>
        <taxon>Araneidae</taxon>
        <taxon>Caerostris</taxon>
    </lineage>
</organism>
<sequence length="72" mass="8325">PTAERFKTRDTPLHKTVVVEDKYGIAETSQQPFSKLQYIEEKAEIPLHTTIPTAQMKSETLAMMVQWYPSEE</sequence>
<dbReference type="Proteomes" id="UP001054945">
    <property type="component" value="Unassembled WGS sequence"/>
</dbReference>